<dbReference type="NCBIfam" id="NF004160">
    <property type="entry name" value="PRK05627.1-3"/>
    <property type="match status" value="1"/>
</dbReference>
<evidence type="ECO:0000256" key="8">
    <source>
        <dbReference type="ARBA" id="ARBA00022741"/>
    </source>
</evidence>
<dbReference type="GO" id="GO:0005524">
    <property type="term" value="F:ATP binding"/>
    <property type="evidence" value="ECO:0007669"/>
    <property type="project" value="UniProtKB-UniRule"/>
</dbReference>
<dbReference type="Gene3D" id="2.40.30.30">
    <property type="entry name" value="Riboflavin kinase-like"/>
    <property type="match status" value="1"/>
</dbReference>
<dbReference type="PIRSF" id="PIRSF004491">
    <property type="entry name" value="FAD_Synth"/>
    <property type="match status" value="1"/>
</dbReference>
<evidence type="ECO:0000256" key="5">
    <source>
        <dbReference type="ARBA" id="ARBA00022643"/>
    </source>
</evidence>
<evidence type="ECO:0000256" key="4">
    <source>
        <dbReference type="ARBA" id="ARBA00022630"/>
    </source>
</evidence>
<evidence type="ECO:0000256" key="7">
    <source>
        <dbReference type="ARBA" id="ARBA00022695"/>
    </source>
</evidence>
<evidence type="ECO:0000259" key="16">
    <source>
        <dbReference type="SMART" id="SM00904"/>
    </source>
</evidence>
<name>X5E979_9CORY</name>
<dbReference type="SMART" id="SM00904">
    <property type="entry name" value="Flavokinase"/>
    <property type="match status" value="1"/>
</dbReference>
<dbReference type="InterPro" id="IPR014729">
    <property type="entry name" value="Rossmann-like_a/b/a_fold"/>
</dbReference>
<comment type="catalytic activity">
    <reaction evidence="13 15">
        <text>riboflavin + ATP = FMN + ADP + H(+)</text>
        <dbReference type="Rhea" id="RHEA:14357"/>
        <dbReference type="ChEBI" id="CHEBI:15378"/>
        <dbReference type="ChEBI" id="CHEBI:30616"/>
        <dbReference type="ChEBI" id="CHEBI:57986"/>
        <dbReference type="ChEBI" id="CHEBI:58210"/>
        <dbReference type="ChEBI" id="CHEBI:456216"/>
        <dbReference type="EC" id="2.7.1.26"/>
    </reaction>
</comment>
<dbReference type="SUPFAM" id="SSF82114">
    <property type="entry name" value="Riboflavin kinase-like"/>
    <property type="match status" value="1"/>
</dbReference>
<comment type="pathway">
    <text evidence="2 15">Cofactor biosynthesis; FAD biosynthesis; FAD from FMN: step 1/1.</text>
</comment>
<dbReference type="InterPro" id="IPR023468">
    <property type="entry name" value="Riboflavin_kinase"/>
</dbReference>
<evidence type="ECO:0000256" key="2">
    <source>
        <dbReference type="ARBA" id="ARBA00004726"/>
    </source>
</evidence>
<evidence type="ECO:0000256" key="9">
    <source>
        <dbReference type="ARBA" id="ARBA00022777"/>
    </source>
</evidence>
<proteinExistence type="inferred from homology"/>
<keyword evidence="7 15" id="KW-0548">Nucleotidyltransferase</keyword>
<dbReference type="GO" id="GO:0003919">
    <property type="term" value="F:FMN adenylyltransferase activity"/>
    <property type="evidence" value="ECO:0007669"/>
    <property type="project" value="UniProtKB-UniRule"/>
</dbReference>
<dbReference type="KEGG" id="cgy:CGLY_07725"/>
<dbReference type="GO" id="GO:0009398">
    <property type="term" value="P:FMN biosynthetic process"/>
    <property type="evidence" value="ECO:0007669"/>
    <property type="project" value="UniProtKB-UniRule"/>
</dbReference>
<dbReference type="UniPathway" id="UPA00277">
    <property type="reaction ID" value="UER00407"/>
</dbReference>
<evidence type="ECO:0000256" key="1">
    <source>
        <dbReference type="ARBA" id="ARBA00002121"/>
    </source>
</evidence>
<comment type="function">
    <text evidence="1">Catalyzes the phosphorylation of riboflavin to FMN followed by the adenylation of FMN to FAD.</text>
</comment>
<keyword evidence="12" id="KW-0511">Multifunctional enzyme</keyword>
<keyword evidence="9 15" id="KW-0418">Kinase</keyword>
<evidence type="ECO:0000256" key="3">
    <source>
        <dbReference type="ARBA" id="ARBA00005201"/>
    </source>
</evidence>
<dbReference type="SUPFAM" id="SSF52374">
    <property type="entry name" value="Nucleotidylyl transferase"/>
    <property type="match status" value="1"/>
</dbReference>
<gene>
    <name evidence="17" type="primary">ribF</name>
    <name evidence="17" type="ORF">CGLY_07725</name>
</gene>
<dbReference type="PANTHER" id="PTHR22749:SF6">
    <property type="entry name" value="RIBOFLAVIN KINASE"/>
    <property type="match status" value="1"/>
</dbReference>
<evidence type="ECO:0000256" key="10">
    <source>
        <dbReference type="ARBA" id="ARBA00022827"/>
    </source>
</evidence>
<organism evidence="17 18">
    <name type="scientific">Corynebacterium glyciniphilum AJ 3170</name>
    <dbReference type="NCBI Taxonomy" id="1404245"/>
    <lineage>
        <taxon>Bacteria</taxon>
        <taxon>Bacillati</taxon>
        <taxon>Actinomycetota</taxon>
        <taxon>Actinomycetes</taxon>
        <taxon>Mycobacteriales</taxon>
        <taxon>Corynebacteriaceae</taxon>
        <taxon>Corynebacterium</taxon>
    </lineage>
</organism>
<keyword evidence="10 15" id="KW-0274">FAD</keyword>
<dbReference type="EMBL" id="CP006842">
    <property type="protein sequence ID" value="AHW63990.1"/>
    <property type="molecule type" value="Genomic_DNA"/>
</dbReference>
<dbReference type="InterPro" id="IPR015865">
    <property type="entry name" value="Riboflavin_kinase_bac/euk"/>
</dbReference>
<evidence type="ECO:0000313" key="18">
    <source>
        <dbReference type="Proteomes" id="UP000023703"/>
    </source>
</evidence>
<dbReference type="HOGENOM" id="CLU_048437_0_0_11"/>
<comment type="catalytic activity">
    <reaction evidence="14 15">
        <text>FMN + ATP + H(+) = FAD + diphosphate</text>
        <dbReference type="Rhea" id="RHEA:17237"/>
        <dbReference type="ChEBI" id="CHEBI:15378"/>
        <dbReference type="ChEBI" id="CHEBI:30616"/>
        <dbReference type="ChEBI" id="CHEBI:33019"/>
        <dbReference type="ChEBI" id="CHEBI:57692"/>
        <dbReference type="ChEBI" id="CHEBI:58210"/>
        <dbReference type="EC" id="2.7.7.2"/>
    </reaction>
</comment>
<dbReference type="EC" id="2.7.7.2" evidence="15"/>
<evidence type="ECO:0000313" key="17">
    <source>
        <dbReference type="EMBL" id="AHW63990.1"/>
    </source>
</evidence>
<evidence type="ECO:0000256" key="11">
    <source>
        <dbReference type="ARBA" id="ARBA00022840"/>
    </source>
</evidence>
<protein>
    <recommendedName>
        <fullName evidence="15">Riboflavin biosynthesis protein</fullName>
    </recommendedName>
    <domain>
        <recommendedName>
            <fullName evidence="15">Riboflavin kinase</fullName>
            <ecNumber evidence="15">2.7.1.26</ecNumber>
        </recommendedName>
        <alternativeName>
            <fullName evidence="15">Flavokinase</fullName>
        </alternativeName>
    </domain>
    <domain>
        <recommendedName>
            <fullName evidence="15">FMN adenylyltransferase</fullName>
            <ecNumber evidence="15">2.7.7.2</ecNumber>
        </recommendedName>
        <alternativeName>
            <fullName evidence="15">FAD pyrophosphorylase</fullName>
        </alternativeName>
        <alternativeName>
            <fullName evidence="15">FAD synthase</fullName>
        </alternativeName>
    </domain>
</protein>
<dbReference type="EC" id="2.7.1.26" evidence="15"/>
<dbReference type="FunFam" id="2.40.30.30:FF:000003">
    <property type="entry name" value="Riboflavin biosynthesis protein"/>
    <property type="match status" value="1"/>
</dbReference>
<dbReference type="Pfam" id="PF01687">
    <property type="entry name" value="Flavokinase"/>
    <property type="match status" value="1"/>
</dbReference>
<keyword evidence="4 15" id="KW-0285">Flavoprotein</keyword>
<dbReference type="AlphaFoldDB" id="X5E979"/>
<dbReference type="InterPro" id="IPR002606">
    <property type="entry name" value="Riboflavin_kinase_bac"/>
</dbReference>
<comment type="pathway">
    <text evidence="3 15">Cofactor biosynthesis; FMN biosynthesis; FMN from riboflavin (ATP route): step 1/1.</text>
</comment>
<reference evidence="17 18" key="1">
    <citation type="journal article" date="2015" name="Int. J. Syst. Evol. Microbiol.">
        <title>Revisiting Corynebacterium glyciniphilum (ex Kubota et al., 1972) sp. nov., nom. rev., isolated from putrefied banana.</title>
        <authorList>
            <person name="Al-Dilaimi A."/>
            <person name="Bednarz H."/>
            <person name="Lomker A."/>
            <person name="Niehaus K."/>
            <person name="Kalinowski J."/>
            <person name="Ruckert C."/>
        </authorList>
    </citation>
    <scope>NUCLEOTIDE SEQUENCE [LARGE SCALE GENOMIC DNA]</scope>
    <source>
        <strain evidence="17">AJ 3170</strain>
    </source>
</reference>
<dbReference type="STRING" id="1404245.CGLY_07725"/>
<dbReference type="PANTHER" id="PTHR22749">
    <property type="entry name" value="RIBOFLAVIN KINASE/FMN ADENYLYLTRANSFERASE"/>
    <property type="match status" value="1"/>
</dbReference>
<evidence type="ECO:0000256" key="12">
    <source>
        <dbReference type="ARBA" id="ARBA00023268"/>
    </source>
</evidence>
<dbReference type="InterPro" id="IPR015864">
    <property type="entry name" value="FAD_synthase"/>
</dbReference>
<feature type="domain" description="Riboflavin kinase" evidence="16">
    <location>
        <begin position="213"/>
        <end position="354"/>
    </location>
</feature>
<dbReference type="eggNOG" id="COG0196">
    <property type="taxonomic scope" value="Bacteria"/>
</dbReference>
<dbReference type="FunFam" id="3.40.50.620:FF:000021">
    <property type="entry name" value="Riboflavin biosynthesis protein"/>
    <property type="match status" value="1"/>
</dbReference>
<dbReference type="CDD" id="cd02064">
    <property type="entry name" value="FAD_synthetase_N"/>
    <property type="match status" value="1"/>
</dbReference>
<keyword evidence="11 15" id="KW-0067">ATP-binding</keyword>
<dbReference type="GO" id="GO:0006747">
    <property type="term" value="P:FAD biosynthetic process"/>
    <property type="evidence" value="ECO:0007669"/>
    <property type="project" value="UniProtKB-UniRule"/>
</dbReference>
<keyword evidence="5 15" id="KW-0288">FMN</keyword>
<comment type="similarity">
    <text evidence="15">Belongs to the ribF family.</text>
</comment>
<dbReference type="GO" id="GO:0008531">
    <property type="term" value="F:riboflavin kinase activity"/>
    <property type="evidence" value="ECO:0007669"/>
    <property type="project" value="UniProtKB-UniRule"/>
</dbReference>
<dbReference type="InterPro" id="IPR023465">
    <property type="entry name" value="Riboflavin_kinase_dom_sf"/>
</dbReference>
<dbReference type="Gene3D" id="3.40.50.620">
    <property type="entry name" value="HUPs"/>
    <property type="match status" value="1"/>
</dbReference>
<sequence length="358" mass="38113">MIPSADSLPGMEHSLGGDRKCRSVVSVDIWNGLDEVPSDLQGSVVTIGVFDGVHRGHQTLIDTAVTKARELGVPAVMMTFDPHPTVIFLPKSVPPLLATVEQRAVSAARYGIDAMLVVAFDDEIISWSPEEYFRRVIVDLFKAKAVVVGDNFTFGSQASGTSETMRELGERYGVQVTVHGLLRDGGSADGHTVCSSWIREQLAVGNVAGAAGALGRNFTVRGVVTRGAGRGGAALGFPTANLYFPDSQALPADGVYAGDLRILPTQKDPVGALVGDMPVDVHLPAAISVGTNPTFGDETRSVEAFVLDHDADLYGRKVTVSFIDHIRGMESYDGLDELVEAIGSDVEATRRLVPRERG</sequence>
<dbReference type="Proteomes" id="UP000023703">
    <property type="component" value="Chromosome"/>
</dbReference>
<evidence type="ECO:0000256" key="6">
    <source>
        <dbReference type="ARBA" id="ARBA00022679"/>
    </source>
</evidence>
<accession>X5E979</accession>
<evidence type="ECO:0000256" key="14">
    <source>
        <dbReference type="ARBA" id="ARBA00049494"/>
    </source>
</evidence>
<evidence type="ECO:0000256" key="15">
    <source>
        <dbReference type="PIRNR" id="PIRNR004491"/>
    </source>
</evidence>
<keyword evidence="18" id="KW-1185">Reference proteome</keyword>
<keyword evidence="8 15" id="KW-0547">Nucleotide-binding</keyword>
<dbReference type="Pfam" id="PF06574">
    <property type="entry name" value="FAD_syn"/>
    <property type="match status" value="1"/>
</dbReference>
<keyword evidence="6 15" id="KW-0808">Transferase</keyword>
<dbReference type="UniPathway" id="UPA00276">
    <property type="reaction ID" value="UER00406"/>
</dbReference>
<dbReference type="GO" id="GO:0009231">
    <property type="term" value="P:riboflavin biosynthetic process"/>
    <property type="evidence" value="ECO:0007669"/>
    <property type="project" value="InterPro"/>
</dbReference>
<evidence type="ECO:0000256" key="13">
    <source>
        <dbReference type="ARBA" id="ARBA00047880"/>
    </source>
</evidence>